<dbReference type="Proteomes" id="UP001430356">
    <property type="component" value="Unassembled WGS sequence"/>
</dbReference>
<feature type="transmembrane region" description="Helical" evidence="7">
    <location>
        <begin position="564"/>
        <end position="583"/>
    </location>
</feature>
<evidence type="ECO:0000313" key="8">
    <source>
        <dbReference type="EMBL" id="KAK7195320.1"/>
    </source>
</evidence>
<dbReference type="PANTHER" id="PTHR48041:SF91">
    <property type="entry name" value="ABC TRANSPORTER G FAMILY MEMBER 28"/>
    <property type="match status" value="1"/>
</dbReference>
<sequence>MGTPEKASPLMVSADVPGIPQDPLSIVAVGDASFYDAPTANNSMLRPLTNQSFLSCLGSDLDVSEARRHPAAPPSEEESLGGRVRSRQRSFPSAVGETTQSPRVRSLGTIVGGLMAEVEVASQSGESRGARSVGVPLSIPSGLANVHHTDSSGSPPVTPSDVRDCQPLLRPVQPREPAELRSFADATSTDLPGKGRTSWDVEMLPTPVDADGASRDPGEAPAPASSGSGSYRGGIELSMDGVMLRKSWRRWGHKVTYLDSCSLHIPAGTVHCITSLNPMYGRCALAVLAGVDAVAHAEGAALANAYPTSALRYRRQVAYVTSLEGCMLEATVEENLLFATRLRFHVDAATGQALCREAAEDTMLTAHLQVSASCLSPARRYLLAIAIELVAAPAVLLLEDPLSFFSLAELQLFVHMLHRLRRRNPHRTIVWCGSTMPWTLFDVVDSITLLSTDGRTFYTGHKKDVETFLQQDLGILGVPGEDVVDIVAQTEQDTIAVAHASFSFRNSRFYRQLQHSLQAHRTRIATDAFHTCLEPSHTPPPYLRVQYLLLAYALRRNVWGRAALVPWVGLFVVILLVCALVVLTEGEGQGNMQNVCGVLFLLLSCSMQINSIFLKAELRDWRTFRSFRDNLYVPVTPYFVATIVRLAAPRLCFAMAGCVCAAVIFQQAAIVSLSLLMALTSFTHACLSLVAVYWLPRLELLLLLNYVYYGYCAIISGFLLSIRSIPGVFQFLSLLRIGYGGLLAAELRGRRFGCNTTAPSSSAESASRLGSASASGSASGSGSGSGVPVPSSLCFTGQDFLDMMGLASDSWGMSALALVLLSLGIVATLGLSMHLASGTRRLSAS</sequence>
<name>A0AAW0EQV3_9TRYP</name>
<dbReference type="InterPro" id="IPR050352">
    <property type="entry name" value="ABCG_transporters"/>
</dbReference>
<evidence type="ECO:0000256" key="4">
    <source>
        <dbReference type="ARBA" id="ARBA00022989"/>
    </source>
</evidence>
<evidence type="ECO:0000256" key="7">
    <source>
        <dbReference type="SAM" id="Phobius"/>
    </source>
</evidence>
<feature type="compositionally biased region" description="Low complexity" evidence="6">
    <location>
        <begin position="219"/>
        <end position="229"/>
    </location>
</feature>
<dbReference type="GO" id="GO:0042626">
    <property type="term" value="F:ATPase-coupled transmembrane transporter activity"/>
    <property type="evidence" value="ECO:0007669"/>
    <property type="project" value="TreeGrafter"/>
</dbReference>
<keyword evidence="2" id="KW-0813">Transport</keyword>
<feature type="transmembrane region" description="Helical" evidence="7">
    <location>
        <begin position="670"/>
        <end position="694"/>
    </location>
</feature>
<evidence type="ECO:0008006" key="10">
    <source>
        <dbReference type="Google" id="ProtNLM"/>
    </source>
</evidence>
<feature type="region of interest" description="Disordered" evidence="6">
    <location>
        <begin position="143"/>
        <end position="162"/>
    </location>
</feature>
<dbReference type="Gene3D" id="3.40.50.300">
    <property type="entry name" value="P-loop containing nucleotide triphosphate hydrolases"/>
    <property type="match status" value="1"/>
</dbReference>
<proteinExistence type="predicted"/>
<evidence type="ECO:0000256" key="5">
    <source>
        <dbReference type="ARBA" id="ARBA00023136"/>
    </source>
</evidence>
<dbReference type="GO" id="GO:0016020">
    <property type="term" value="C:membrane"/>
    <property type="evidence" value="ECO:0007669"/>
    <property type="project" value="UniProtKB-SubCell"/>
</dbReference>
<comment type="subcellular location">
    <subcellularLocation>
        <location evidence="1">Membrane</location>
        <topology evidence="1">Multi-pass membrane protein</topology>
    </subcellularLocation>
</comment>
<accession>A0AAW0EQV3</accession>
<gene>
    <name evidence="8" type="ORF">NESM_000457900</name>
</gene>
<keyword evidence="4 7" id="KW-1133">Transmembrane helix</keyword>
<feature type="transmembrane region" description="Helical" evidence="7">
    <location>
        <begin position="706"/>
        <end position="725"/>
    </location>
</feature>
<keyword evidence="5 7" id="KW-0472">Membrane</keyword>
<feature type="region of interest" description="Disordered" evidence="6">
    <location>
        <begin position="171"/>
        <end position="231"/>
    </location>
</feature>
<evidence type="ECO:0000256" key="1">
    <source>
        <dbReference type="ARBA" id="ARBA00004141"/>
    </source>
</evidence>
<reference evidence="8 9" key="1">
    <citation type="journal article" date="2021" name="MBio">
        <title>A New Model Trypanosomatid, Novymonas esmeraldas: Genomic Perception of Its 'Candidatus Pandoraea novymonadis' Endosymbiont.</title>
        <authorList>
            <person name="Zakharova A."/>
            <person name="Saura A."/>
            <person name="Butenko A."/>
            <person name="Podesvova L."/>
            <person name="Warmusova S."/>
            <person name="Kostygov A.Y."/>
            <person name="Nenarokova A."/>
            <person name="Lukes J."/>
            <person name="Opperdoes F.R."/>
            <person name="Yurchenko V."/>
        </authorList>
    </citation>
    <scope>NUCLEOTIDE SEQUENCE [LARGE SCALE GENOMIC DNA]</scope>
    <source>
        <strain evidence="8 9">E262AT.01</strain>
    </source>
</reference>
<evidence type="ECO:0000256" key="3">
    <source>
        <dbReference type="ARBA" id="ARBA00022692"/>
    </source>
</evidence>
<keyword evidence="3 7" id="KW-0812">Transmembrane</keyword>
<feature type="transmembrane region" description="Helical" evidence="7">
    <location>
        <begin position="635"/>
        <end position="664"/>
    </location>
</feature>
<organism evidence="8 9">
    <name type="scientific">Novymonas esmeraldas</name>
    <dbReference type="NCBI Taxonomy" id="1808958"/>
    <lineage>
        <taxon>Eukaryota</taxon>
        <taxon>Discoba</taxon>
        <taxon>Euglenozoa</taxon>
        <taxon>Kinetoplastea</taxon>
        <taxon>Metakinetoplastina</taxon>
        <taxon>Trypanosomatida</taxon>
        <taxon>Trypanosomatidae</taxon>
        <taxon>Novymonas</taxon>
    </lineage>
</organism>
<evidence type="ECO:0000256" key="2">
    <source>
        <dbReference type="ARBA" id="ARBA00022448"/>
    </source>
</evidence>
<dbReference type="InterPro" id="IPR027417">
    <property type="entry name" value="P-loop_NTPase"/>
</dbReference>
<dbReference type="PANTHER" id="PTHR48041">
    <property type="entry name" value="ABC TRANSPORTER G FAMILY MEMBER 28"/>
    <property type="match status" value="1"/>
</dbReference>
<protein>
    <recommendedName>
        <fullName evidence="10">ABC transporter domain-containing protein</fullName>
    </recommendedName>
</protein>
<feature type="transmembrane region" description="Helical" evidence="7">
    <location>
        <begin position="811"/>
        <end position="831"/>
    </location>
</feature>
<keyword evidence="9" id="KW-1185">Reference proteome</keyword>
<evidence type="ECO:0000313" key="9">
    <source>
        <dbReference type="Proteomes" id="UP001430356"/>
    </source>
</evidence>
<feature type="region of interest" description="Disordered" evidence="6">
    <location>
        <begin position="65"/>
        <end position="101"/>
    </location>
</feature>
<evidence type="ECO:0000256" key="6">
    <source>
        <dbReference type="SAM" id="MobiDB-lite"/>
    </source>
</evidence>
<dbReference type="AlphaFoldDB" id="A0AAW0EQV3"/>
<dbReference type="SUPFAM" id="SSF52540">
    <property type="entry name" value="P-loop containing nucleoside triphosphate hydrolases"/>
    <property type="match status" value="1"/>
</dbReference>
<dbReference type="EMBL" id="JAECZO010000051">
    <property type="protein sequence ID" value="KAK7195320.1"/>
    <property type="molecule type" value="Genomic_DNA"/>
</dbReference>
<comment type="caution">
    <text evidence="8">The sequence shown here is derived from an EMBL/GenBank/DDBJ whole genome shotgun (WGS) entry which is preliminary data.</text>
</comment>